<name>A0A4S4LQH6_9AGAM</name>
<reference evidence="2 3" key="1">
    <citation type="submission" date="2019-02" db="EMBL/GenBank/DDBJ databases">
        <title>Genome sequencing of the rare red list fungi Bondarzewia mesenterica.</title>
        <authorList>
            <person name="Buettner E."/>
            <person name="Kellner H."/>
        </authorList>
    </citation>
    <scope>NUCLEOTIDE SEQUENCE [LARGE SCALE GENOMIC DNA]</scope>
    <source>
        <strain evidence="2 3">DSM 108281</strain>
    </source>
</reference>
<dbReference type="OrthoDB" id="3277098at2759"/>
<protein>
    <submittedName>
        <fullName evidence="2">Uncharacterized protein</fullName>
    </submittedName>
</protein>
<proteinExistence type="predicted"/>
<dbReference type="AlphaFoldDB" id="A0A4S4LQH6"/>
<feature type="region of interest" description="Disordered" evidence="1">
    <location>
        <begin position="1145"/>
        <end position="1170"/>
    </location>
</feature>
<evidence type="ECO:0000313" key="3">
    <source>
        <dbReference type="Proteomes" id="UP000310158"/>
    </source>
</evidence>
<comment type="caution">
    <text evidence="2">The sequence shown here is derived from an EMBL/GenBank/DDBJ whole genome shotgun (WGS) entry which is preliminary data.</text>
</comment>
<gene>
    <name evidence="2" type="ORF">EW146_g6414</name>
</gene>
<evidence type="ECO:0000313" key="2">
    <source>
        <dbReference type="EMBL" id="THH13848.1"/>
    </source>
</evidence>
<dbReference type="EMBL" id="SGPL01000320">
    <property type="protein sequence ID" value="THH13848.1"/>
    <property type="molecule type" value="Genomic_DNA"/>
</dbReference>
<evidence type="ECO:0000256" key="1">
    <source>
        <dbReference type="SAM" id="MobiDB-lite"/>
    </source>
</evidence>
<sequence>MPSTPHVSISDAPLNGLNFQSANIMYGKEVKGKPGQTPSSLRSLYGQSTAHRVDLATELFKVIHSRPPPDQWNAFISGGLHGLYVDILMDEDVYYDNQSQGFLAIITMSLFEIISTVAFQDGFKDPKVADYLLEKSSALWAVIWSQRSLLQEDEKSTMLSFRYAMNYLTSGWILMSRWRNRLPTLLDTKVGHVALYCWQYLPVSDPKDASLSEILMLTGVTPKTDIDRHHPRTKRVLGALDMHIPIFTAIQRQQKSGDPKQEWEVIKYSAPLFHNIMLENRHKLVMEEMTEKYDIVKLMARAAVLGAQCESPNDLYDWLLLVQLWSGIVKSVQPLGVRTRLIVTNAAREVWYRTLHDLRTLSVPEKSTASRKRALEVWQKFGAELELDEAEERSFWEKGLPSKKEAIPREDPVYCTWKQCQFHRKKPPHPTFVHASNYIRRSISIATQSALQTKLTTRYVRATLSSLVPSPRILEIMSSSNEERLLDMPFIDNDARAMYKKMIQENPSEMPPLLKNLHEQIYPPLRMALAKELATALQEPASPRQCNIFISAGLHDVYTDILMGEDLYDTRPRRDYLTIIVLGLFSLISAMKIRGVDGAASIGNPQLIDRLIDKTVPLWAAIWSKRRLLQEETNDGRDIMSYRSAIDHLSLGWMAMLIQRNRVPRLLDSKLGHVMLFCWQYMPQPDPRNASIPLLLMMFSRSPPEDVNPFLTQAAIDTFGARPLIERFKRELEHPTVIDSYLDKCFCMLMPFFGNLLLMNLLSELDMHFTIYAALSRQIRIGNAQPTRESFSLPGFLLLYMARTTDPTDRGKSYLDEMISECALMEIIPHALVLCAQVQDDGETNPWLEIVNLLCGAMDDPKDFTKLSESARTATSIALRKVWFPTLQKLRTLSPAAETQAATRERVLEVWSKFGALTGLDEAEERAHWEQAGGVATSAIGPQSLHCYWQACEFHLMESPHTMQQCSGPCTWQLKAVEAVLKHDRDVVPPPSARRLDTKYKATPIDMDLRGALHEFWKERMQTKHGAALLKNLGLAMIMSNDILQRIVDAVHAGRITSIGDLKPHTPPTPPILNPRAAAPRQLGPAQSNVPSRNTALLPALPSGAAQAKTRRQTSCSTCGVVGHNSLIAEKNRLCPRFGLQTPARSLPVGDATDENCPPSHEERHERDPAVAGPLKCSILSTVAVAAPKCQPLSLSARASTWLV</sequence>
<keyword evidence="3" id="KW-1185">Reference proteome</keyword>
<feature type="compositionally biased region" description="Basic and acidic residues" evidence="1">
    <location>
        <begin position="1160"/>
        <end position="1169"/>
    </location>
</feature>
<dbReference type="Proteomes" id="UP000310158">
    <property type="component" value="Unassembled WGS sequence"/>
</dbReference>
<accession>A0A4S4LQH6</accession>
<organism evidence="2 3">
    <name type="scientific">Bondarzewia mesenterica</name>
    <dbReference type="NCBI Taxonomy" id="1095465"/>
    <lineage>
        <taxon>Eukaryota</taxon>
        <taxon>Fungi</taxon>
        <taxon>Dikarya</taxon>
        <taxon>Basidiomycota</taxon>
        <taxon>Agaricomycotina</taxon>
        <taxon>Agaricomycetes</taxon>
        <taxon>Russulales</taxon>
        <taxon>Bondarzewiaceae</taxon>
        <taxon>Bondarzewia</taxon>
    </lineage>
</organism>